<evidence type="ECO:0000256" key="4">
    <source>
        <dbReference type="ARBA" id="ARBA00022798"/>
    </source>
</evidence>
<evidence type="ECO:0000313" key="8">
    <source>
        <dbReference type="EMBL" id="ANS77514.1"/>
    </source>
</evidence>
<dbReference type="RefSeq" id="WP_066634927.1">
    <property type="nucleotide sequence ID" value="NZ_CP014989.1"/>
</dbReference>
<organism evidence="8 9">
    <name type="scientific">Serinicoccus hydrothermalis</name>
    <dbReference type="NCBI Taxonomy" id="1758689"/>
    <lineage>
        <taxon>Bacteria</taxon>
        <taxon>Bacillati</taxon>
        <taxon>Actinomycetota</taxon>
        <taxon>Actinomycetes</taxon>
        <taxon>Micrococcales</taxon>
        <taxon>Ornithinimicrobiaceae</taxon>
        <taxon>Serinicoccus</taxon>
    </lineage>
</organism>
<dbReference type="AlphaFoldDB" id="A0A1B1N7X4"/>
<dbReference type="GO" id="GO:0042597">
    <property type="term" value="C:periplasmic space"/>
    <property type="evidence" value="ECO:0007669"/>
    <property type="project" value="TreeGrafter"/>
</dbReference>
<dbReference type="SUPFAM" id="SSF51695">
    <property type="entry name" value="PLC-like phosphodiesterases"/>
    <property type="match status" value="1"/>
</dbReference>
<dbReference type="EC" id="3.1.4.46" evidence="2"/>
<evidence type="ECO:0000256" key="1">
    <source>
        <dbReference type="ARBA" id="ARBA00007277"/>
    </source>
</evidence>
<dbReference type="InterPro" id="IPR017946">
    <property type="entry name" value="PLC-like_Pdiesterase_TIM-brl"/>
</dbReference>
<keyword evidence="3" id="KW-0732">Signal</keyword>
<keyword evidence="4" id="KW-0319">Glycerol metabolism</keyword>
<dbReference type="GO" id="GO:0006629">
    <property type="term" value="P:lipid metabolic process"/>
    <property type="evidence" value="ECO:0007669"/>
    <property type="project" value="InterPro"/>
</dbReference>
<dbReference type="PANTHER" id="PTHR43620">
    <property type="entry name" value="GLYCEROPHOSPHORYL DIESTER PHOSPHODIESTERASE"/>
    <property type="match status" value="1"/>
</dbReference>
<dbReference type="STRING" id="1758689.SGUI_0118"/>
<dbReference type="Proteomes" id="UP000092482">
    <property type="component" value="Chromosome"/>
</dbReference>
<reference evidence="8 9" key="1">
    <citation type="submission" date="2016-03" db="EMBL/GenBank/DDBJ databases">
        <title>Shallow-sea hydrothermal system.</title>
        <authorList>
            <person name="Tang K."/>
        </authorList>
    </citation>
    <scope>NUCLEOTIDE SEQUENCE [LARGE SCALE GENOMIC DNA]</scope>
    <source>
        <strain evidence="8 9">JLT9</strain>
    </source>
</reference>
<dbReference type="GO" id="GO:0006071">
    <property type="term" value="P:glycerol metabolic process"/>
    <property type="evidence" value="ECO:0007669"/>
    <property type="project" value="UniProtKB-KW"/>
</dbReference>
<dbReference type="KEGG" id="serj:SGUI_0118"/>
<keyword evidence="5 8" id="KW-0378">Hydrolase</keyword>
<evidence type="ECO:0000256" key="3">
    <source>
        <dbReference type="ARBA" id="ARBA00022729"/>
    </source>
</evidence>
<dbReference type="Pfam" id="PF03009">
    <property type="entry name" value="GDPD"/>
    <property type="match status" value="1"/>
</dbReference>
<keyword evidence="9" id="KW-1185">Reference proteome</keyword>
<dbReference type="OrthoDB" id="9758957at2"/>
<dbReference type="InterPro" id="IPR030395">
    <property type="entry name" value="GP_PDE_dom"/>
</dbReference>
<evidence type="ECO:0000256" key="5">
    <source>
        <dbReference type="ARBA" id="ARBA00022801"/>
    </source>
</evidence>
<evidence type="ECO:0000313" key="9">
    <source>
        <dbReference type="Proteomes" id="UP000092482"/>
    </source>
</evidence>
<comment type="catalytic activity">
    <reaction evidence="6">
        <text>a sn-glycero-3-phosphodiester + H2O = an alcohol + sn-glycerol 3-phosphate + H(+)</text>
        <dbReference type="Rhea" id="RHEA:12969"/>
        <dbReference type="ChEBI" id="CHEBI:15377"/>
        <dbReference type="ChEBI" id="CHEBI:15378"/>
        <dbReference type="ChEBI" id="CHEBI:30879"/>
        <dbReference type="ChEBI" id="CHEBI:57597"/>
        <dbReference type="ChEBI" id="CHEBI:83408"/>
        <dbReference type="EC" id="3.1.4.46"/>
    </reaction>
</comment>
<feature type="domain" description="GP-PDE" evidence="7">
    <location>
        <begin position="6"/>
        <end position="340"/>
    </location>
</feature>
<comment type="similarity">
    <text evidence="1">Belongs to the glycerophosphoryl diester phosphodiesterase family.</text>
</comment>
<dbReference type="EMBL" id="CP014989">
    <property type="protein sequence ID" value="ANS77514.1"/>
    <property type="molecule type" value="Genomic_DNA"/>
</dbReference>
<dbReference type="PANTHER" id="PTHR43620:SF7">
    <property type="entry name" value="GLYCEROPHOSPHODIESTER PHOSPHODIESTERASE GDPD5-RELATED"/>
    <property type="match status" value="1"/>
</dbReference>
<sequence length="349" mass="37375">MPTTSPLVLGHRGASGYLPEHTLAAYELAARQGADHLELDLVPTRDGVLVARHENNIWGTTDVADHPELAARRRRAVVDGKELDGIFTEDLTLEELRTLRARERLPGLRSTEHDGQWPVPTFPEIIDLRARLSEELGRTIGLYVELKHPTHLAAAGLPIEERMLADLDAGGLLSEGDRDAVWVQCFEPGSLRTMRERLGSPLRQVLLATAVDDVPADLVAAGEERTYAELLSPEGLADLDGVLDGVGPSKTMVLPWTADGALGEPTSLVGDAHAAGLAVHAWTFRAENRFLPVPLRSTGEDGAPGPEDALGDLAGEVRAYLEAGVDGIFTDHPDLVVQAVRDPDGAAGG</sequence>
<evidence type="ECO:0000256" key="2">
    <source>
        <dbReference type="ARBA" id="ARBA00012247"/>
    </source>
</evidence>
<dbReference type="GO" id="GO:0008889">
    <property type="term" value="F:glycerophosphodiester phosphodiesterase activity"/>
    <property type="evidence" value="ECO:0007669"/>
    <property type="project" value="UniProtKB-EC"/>
</dbReference>
<dbReference type="PATRIC" id="fig|1758689.4.peg.118"/>
<evidence type="ECO:0000259" key="7">
    <source>
        <dbReference type="PROSITE" id="PS51704"/>
    </source>
</evidence>
<protein>
    <recommendedName>
        <fullName evidence="2">glycerophosphodiester phosphodiesterase</fullName>
        <ecNumber evidence="2">3.1.4.46</ecNumber>
    </recommendedName>
</protein>
<gene>
    <name evidence="8" type="ORF">SGUI_0118</name>
</gene>
<evidence type="ECO:0000256" key="6">
    <source>
        <dbReference type="ARBA" id="ARBA00047512"/>
    </source>
</evidence>
<proteinExistence type="inferred from homology"/>
<accession>A0A1B1N7X4</accession>
<name>A0A1B1N7X4_9MICO</name>
<dbReference type="Gene3D" id="3.20.20.190">
    <property type="entry name" value="Phosphatidylinositol (PI) phosphodiesterase"/>
    <property type="match status" value="1"/>
</dbReference>
<dbReference type="PROSITE" id="PS51704">
    <property type="entry name" value="GP_PDE"/>
    <property type="match status" value="1"/>
</dbReference>